<dbReference type="AlphaFoldDB" id="F5SW48"/>
<reference evidence="1 2" key="1">
    <citation type="journal article" date="2011" name="J. Bacteriol.">
        <title>Draft genome sequence of Methylophaga aminisulfidivorans MP T.</title>
        <authorList>
            <person name="Han G.H."/>
            <person name="Kim W."/>
            <person name="Chun J."/>
            <person name="Kim S.W."/>
        </authorList>
    </citation>
    <scope>NUCLEOTIDE SEQUENCE [LARGE SCALE GENOMIC DNA]</scope>
    <source>
        <strain evidence="2">MP(T)</strain>
    </source>
</reference>
<evidence type="ECO:0000313" key="2">
    <source>
        <dbReference type="Proteomes" id="UP000003544"/>
    </source>
</evidence>
<protein>
    <submittedName>
        <fullName evidence="1">Uncharacterized protein</fullName>
    </submittedName>
</protein>
<sequence>MYRDIDPDHEDDEMPVVLFKSQTWMMMYWKRLERARRNAVIR</sequence>
<evidence type="ECO:0000313" key="1">
    <source>
        <dbReference type="EMBL" id="EGL55769.1"/>
    </source>
</evidence>
<name>F5SW48_9GAMM</name>
<gene>
    <name evidence="1" type="ORF">MAMP_02763</name>
</gene>
<dbReference type="EMBL" id="AFIG01000001">
    <property type="protein sequence ID" value="EGL55769.1"/>
    <property type="molecule type" value="Genomic_DNA"/>
</dbReference>
<keyword evidence="2" id="KW-1185">Reference proteome</keyword>
<proteinExistence type="predicted"/>
<dbReference type="Proteomes" id="UP000003544">
    <property type="component" value="Unassembled WGS sequence"/>
</dbReference>
<accession>F5SW48</accession>
<organism evidence="1 2">
    <name type="scientific">Methylophaga aminisulfidivorans MP</name>
    <dbReference type="NCBI Taxonomy" id="1026882"/>
    <lineage>
        <taxon>Bacteria</taxon>
        <taxon>Pseudomonadati</taxon>
        <taxon>Pseudomonadota</taxon>
        <taxon>Gammaproteobacteria</taxon>
        <taxon>Thiotrichales</taxon>
        <taxon>Piscirickettsiaceae</taxon>
        <taxon>Methylophaga</taxon>
    </lineage>
</organism>
<comment type="caution">
    <text evidence="1">The sequence shown here is derived from an EMBL/GenBank/DDBJ whole genome shotgun (WGS) entry which is preliminary data.</text>
</comment>